<feature type="domain" description="N-acetyltransferase" evidence="3">
    <location>
        <begin position="7"/>
        <end position="170"/>
    </location>
</feature>
<protein>
    <submittedName>
        <fullName evidence="4">GNAT family N-acetyltransferase</fullName>
        <ecNumber evidence="4">2.3.1.-</ecNumber>
    </submittedName>
</protein>
<evidence type="ECO:0000256" key="1">
    <source>
        <dbReference type="ARBA" id="ARBA00022679"/>
    </source>
</evidence>
<name>A0AAU7TJ06_9ACTN</name>
<evidence type="ECO:0000259" key="3">
    <source>
        <dbReference type="PROSITE" id="PS51186"/>
    </source>
</evidence>
<dbReference type="InterPro" id="IPR000182">
    <property type="entry name" value="GNAT_dom"/>
</dbReference>
<dbReference type="PROSITE" id="PS51186">
    <property type="entry name" value="GNAT"/>
    <property type="match status" value="2"/>
</dbReference>
<dbReference type="EC" id="2.3.1.-" evidence="4"/>
<proteinExistence type="predicted"/>
<feature type="domain" description="N-acetyltransferase" evidence="3">
    <location>
        <begin position="172"/>
        <end position="326"/>
    </location>
</feature>
<gene>
    <name evidence="4" type="ORF">ABN611_09375</name>
</gene>
<dbReference type="RefSeq" id="WP_350279423.1">
    <property type="nucleotide sequence ID" value="NZ_CP158165.1"/>
</dbReference>
<organism evidence="4">
    <name type="scientific">Kribbella sp. HUAS MG21</name>
    <dbReference type="NCBI Taxonomy" id="3160966"/>
    <lineage>
        <taxon>Bacteria</taxon>
        <taxon>Bacillati</taxon>
        <taxon>Actinomycetota</taxon>
        <taxon>Actinomycetes</taxon>
        <taxon>Propionibacteriales</taxon>
        <taxon>Kribbellaceae</taxon>
        <taxon>Kribbella</taxon>
    </lineage>
</organism>
<accession>A0AAU7TJ06</accession>
<dbReference type="InterPro" id="IPR016181">
    <property type="entry name" value="Acyl_CoA_acyltransferase"/>
</dbReference>
<keyword evidence="1 4" id="KW-0808">Transferase</keyword>
<dbReference type="Pfam" id="PF00583">
    <property type="entry name" value="Acetyltransf_1"/>
    <property type="match status" value="2"/>
</dbReference>
<dbReference type="GO" id="GO:0016747">
    <property type="term" value="F:acyltransferase activity, transferring groups other than amino-acyl groups"/>
    <property type="evidence" value="ECO:0007669"/>
    <property type="project" value="InterPro"/>
</dbReference>
<dbReference type="AlphaFoldDB" id="A0AAU7TJ06"/>
<sequence>MSWPEGIEARPIDKGDVEAWAALMAAKEKVDQDGENYSPEDLSEELDLPHLDLPRDSLGLWADGRMIGYGIAHVATSVVDVDRVRAEGTIDPEWRRRGLGTALMHWLIRRAGELHAAKHPESPGQVGAGTNSDNVSAISMLERLGFKPERFFFDMRRPLDQPVPEVQLADGLRLASYDPAYEESLRQAHFEAFSDHWGWTPPTVEAWRQRSVGARAFRGAQSYVVLDGDTVAAYVNCFEWEADTEATGVRELYIGQVGTRRAYRGRGLARATLAKVLAEAAQAGYERASLGVDADNPTGALGLYERLGFTTHKKFTNYQLPIRSDV</sequence>
<dbReference type="PANTHER" id="PTHR43877">
    <property type="entry name" value="AMINOALKYLPHOSPHONATE N-ACETYLTRANSFERASE-RELATED-RELATED"/>
    <property type="match status" value="1"/>
</dbReference>
<dbReference type="Gene3D" id="3.40.630.30">
    <property type="match status" value="1"/>
</dbReference>
<keyword evidence="2 4" id="KW-0012">Acyltransferase</keyword>
<reference evidence="4" key="1">
    <citation type="submission" date="2024-06" db="EMBL/GenBank/DDBJ databases">
        <title>Kribbella sp. strain HUAS MG21 genome sequences.</title>
        <authorList>
            <person name="Mo P."/>
        </authorList>
    </citation>
    <scope>NUCLEOTIDE SEQUENCE</scope>
    <source>
        <strain evidence="4">HUAS MG21</strain>
    </source>
</reference>
<dbReference type="InterPro" id="IPR050832">
    <property type="entry name" value="Bact_Acetyltransf"/>
</dbReference>
<evidence type="ECO:0000313" key="4">
    <source>
        <dbReference type="EMBL" id="XBV26625.1"/>
    </source>
</evidence>
<dbReference type="EMBL" id="CP158165">
    <property type="protein sequence ID" value="XBV26625.1"/>
    <property type="molecule type" value="Genomic_DNA"/>
</dbReference>
<dbReference type="CDD" id="cd04301">
    <property type="entry name" value="NAT_SF"/>
    <property type="match status" value="2"/>
</dbReference>
<dbReference type="SUPFAM" id="SSF55729">
    <property type="entry name" value="Acyl-CoA N-acyltransferases (Nat)"/>
    <property type="match status" value="2"/>
</dbReference>
<evidence type="ECO:0000256" key="2">
    <source>
        <dbReference type="ARBA" id="ARBA00023315"/>
    </source>
</evidence>
<dbReference type="PANTHER" id="PTHR43877:SF2">
    <property type="entry name" value="AMINOALKYLPHOSPHONATE N-ACETYLTRANSFERASE-RELATED"/>
    <property type="match status" value="1"/>
</dbReference>